<name>A0ABS3D786_9BACT</name>
<dbReference type="SUPFAM" id="SSF56112">
    <property type="entry name" value="Protein kinase-like (PK-like)"/>
    <property type="match status" value="1"/>
</dbReference>
<dbReference type="EMBL" id="JAFIMU010000002">
    <property type="protein sequence ID" value="MBN8226150.1"/>
    <property type="molecule type" value="Genomic_DNA"/>
</dbReference>
<dbReference type="Proteomes" id="UP000664052">
    <property type="component" value="Unassembled WGS sequence"/>
</dbReference>
<keyword evidence="2" id="KW-1185">Reference proteome</keyword>
<proteinExistence type="predicted"/>
<reference evidence="1 2" key="1">
    <citation type="submission" date="2021-02" db="EMBL/GenBank/DDBJ databases">
        <title>De Novo genome assembly of isolated myxobacteria.</title>
        <authorList>
            <person name="Stevens D.C."/>
        </authorList>
    </citation>
    <scope>NUCLEOTIDE SEQUENCE [LARGE SCALE GENOMIC DNA]</scope>
    <source>
        <strain evidence="1 2">ATCC 29039</strain>
    </source>
</reference>
<evidence type="ECO:0000313" key="2">
    <source>
        <dbReference type="Proteomes" id="UP000664052"/>
    </source>
</evidence>
<protein>
    <recommendedName>
        <fullName evidence="3">Aminoglycoside phosphotransferase domain-containing protein</fullName>
    </recommendedName>
</protein>
<comment type="caution">
    <text evidence="1">The sequence shown here is derived from an EMBL/GenBank/DDBJ whole genome shotgun (WGS) entry which is preliminary data.</text>
</comment>
<organism evidence="1 2">
    <name type="scientific">Corallococcus macrosporus</name>
    <dbReference type="NCBI Taxonomy" id="35"/>
    <lineage>
        <taxon>Bacteria</taxon>
        <taxon>Pseudomonadati</taxon>
        <taxon>Myxococcota</taxon>
        <taxon>Myxococcia</taxon>
        <taxon>Myxococcales</taxon>
        <taxon>Cystobacterineae</taxon>
        <taxon>Myxococcaceae</taxon>
        <taxon>Corallococcus</taxon>
    </lineage>
</organism>
<sequence>MSFAGLFALAVDAVSVHAVGQEQGLWVKRRRAGMGAVIAIGNVFLYQSRSRIRMFSSCARWQERELASFKLLHPGRFAEPRGKGAVALEALPGEGLDQLATRGEFTPEVAEAAARELRRAHALVYPGTAEPWSHGDAHLKNFLYEAAGARAWLIDFETRHEAHLAPEARHADDLLVFLLDLAGRVPRAEELSRAFLRAYARENVLRALLARLRPPRGLERALWRSRSGHLPQARLLGWLEHLREDVIRLTQSPEPPVDAG</sequence>
<dbReference type="RefSeq" id="WP_207048039.1">
    <property type="nucleotide sequence ID" value="NZ_JAFIMU010000002.1"/>
</dbReference>
<gene>
    <name evidence="1" type="ORF">JYK02_01355</name>
</gene>
<evidence type="ECO:0008006" key="3">
    <source>
        <dbReference type="Google" id="ProtNLM"/>
    </source>
</evidence>
<accession>A0ABS3D786</accession>
<dbReference type="InterPro" id="IPR011009">
    <property type="entry name" value="Kinase-like_dom_sf"/>
</dbReference>
<evidence type="ECO:0000313" key="1">
    <source>
        <dbReference type="EMBL" id="MBN8226150.1"/>
    </source>
</evidence>